<protein>
    <submittedName>
        <fullName evidence="1">Uncharacterized protein</fullName>
    </submittedName>
</protein>
<proteinExistence type="predicted"/>
<dbReference type="KEGG" id="mps:MPTP_1500"/>
<accession>F3YBQ1</accession>
<gene>
    <name evidence="1" type="ordered locus">MPTP_1500</name>
</gene>
<name>F3YBQ1_MELPT</name>
<dbReference type="AlphaFoldDB" id="F3YBQ1"/>
<evidence type="ECO:0000313" key="1">
    <source>
        <dbReference type="EMBL" id="BAK21929.1"/>
    </source>
</evidence>
<sequence length="43" mass="5235">MKPFLYKYGLISKEIERRMKNRKELEINLVKKAKKGDKESCQY</sequence>
<dbReference type="EMBL" id="AP012200">
    <property type="protein sequence ID" value="BAK21929.1"/>
    <property type="molecule type" value="Genomic_DNA"/>
</dbReference>
<dbReference type="Proteomes" id="UP000008456">
    <property type="component" value="Chromosome"/>
</dbReference>
<organism evidence="1 2">
    <name type="scientific">Melissococcus plutonius (strain ATCC 35311 / DSM 29964 / CIP 104052 / LMG 20360 / NCIMB 702443)</name>
    <dbReference type="NCBI Taxonomy" id="940190"/>
    <lineage>
        <taxon>Bacteria</taxon>
        <taxon>Bacillati</taxon>
        <taxon>Bacillota</taxon>
        <taxon>Bacilli</taxon>
        <taxon>Lactobacillales</taxon>
        <taxon>Enterococcaceae</taxon>
        <taxon>Melissococcus</taxon>
    </lineage>
</organism>
<dbReference type="HOGENOM" id="CLU_3312493_0_0_9"/>
<reference key="2">
    <citation type="submission" date="2011-04" db="EMBL/GenBank/DDBJ databases">
        <title>Whole genome sequence of Melissococcus plutonius ATCC 35311.</title>
        <authorList>
            <person name="Okumura K."/>
            <person name="Arai R."/>
            <person name="Osaki M."/>
            <person name="Okura M."/>
            <person name="Kirikae T."/>
            <person name="Takamatsu D."/>
            <person name="Akiyama T."/>
        </authorList>
    </citation>
    <scope>NUCLEOTIDE SEQUENCE</scope>
    <source>
        <strain>ATCC 35311</strain>
    </source>
</reference>
<dbReference type="STRING" id="940190.MPTP_1500"/>
<keyword evidence="2" id="KW-1185">Reference proteome</keyword>
<reference evidence="1 2" key="1">
    <citation type="journal article" date="2011" name="J. Bacteriol.">
        <title>Complete genome sequence of Melissococcus plutonius ATCC 35311.</title>
        <authorList>
            <person name="Okumura K."/>
            <person name="Arai R."/>
            <person name="Okura M."/>
            <person name="Kirikae T."/>
            <person name="Takamatsu D."/>
            <person name="Osaki M."/>
            <person name="Miyoshi-Akiyama T."/>
        </authorList>
    </citation>
    <scope>NUCLEOTIDE SEQUENCE [LARGE SCALE GENOMIC DNA]</scope>
    <source>
        <strain evidence="2">ATCC 35311 / CIP 104052 / LMG 20360 / NCIMB 702443</strain>
    </source>
</reference>
<evidence type="ECO:0000313" key="2">
    <source>
        <dbReference type="Proteomes" id="UP000008456"/>
    </source>
</evidence>